<feature type="compositionally biased region" description="Basic and acidic residues" evidence="1">
    <location>
        <begin position="376"/>
        <end position="392"/>
    </location>
</feature>
<keyword evidence="3" id="KW-1185">Reference proteome</keyword>
<protein>
    <submittedName>
        <fullName evidence="2">Uncharacterized protein</fullName>
    </submittedName>
</protein>
<dbReference type="EMBL" id="JAQQWI010000007">
    <property type="protein sequence ID" value="KAK8029195.1"/>
    <property type="molecule type" value="Genomic_DNA"/>
</dbReference>
<feature type="region of interest" description="Disordered" evidence="1">
    <location>
        <begin position="364"/>
        <end position="392"/>
    </location>
</feature>
<accession>A0ABR1SBH1</accession>
<comment type="caution">
    <text evidence="2">The sequence shown here is derived from an EMBL/GenBank/DDBJ whole genome shotgun (WGS) entry which is preliminary data.</text>
</comment>
<organism evidence="2 3">
    <name type="scientific">Apiospora marii</name>
    <dbReference type="NCBI Taxonomy" id="335849"/>
    <lineage>
        <taxon>Eukaryota</taxon>
        <taxon>Fungi</taxon>
        <taxon>Dikarya</taxon>
        <taxon>Ascomycota</taxon>
        <taxon>Pezizomycotina</taxon>
        <taxon>Sordariomycetes</taxon>
        <taxon>Xylariomycetidae</taxon>
        <taxon>Amphisphaeriales</taxon>
        <taxon>Apiosporaceae</taxon>
        <taxon>Apiospora</taxon>
    </lineage>
</organism>
<evidence type="ECO:0000313" key="3">
    <source>
        <dbReference type="Proteomes" id="UP001396898"/>
    </source>
</evidence>
<evidence type="ECO:0000256" key="1">
    <source>
        <dbReference type="SAM" id="MobiDB-lite"/>
    </source>
</evidence>
<name>A0ABR1SBH1_9PEZI</name>
<reference evidence="2 3" key="1">
    <citation type="submission" date="2023-01" db="EMBL/GenBank/DDBJ databases">
        <title>Analysis of 21 Apiospora genomes using comparative genomics revels a genus with tremendous synthesis potential of carbohydrate active enzymes and secondary metabolites.</title>
        <authorList>
            <person name="Sorensen T."/>
        </authorList>
    </citation>
    <scope>NUCLEOTIDE SEQUENCE [LARGE SCALE GENOMIC DNA]</scope>
    <source>
        <strain evidence="2 3">CBS 20057</strain>
    </source>
</reference>
<sequence length="392" mass="44100">MSGNTLHPVYSGVARSHKERFKHLGRKYGKYDFGRFDQVRGSSYHLGKGSIGDMEVACNFLFLKSRWGVLSPDKDPGGVVYLDLVFTEPPGCRLQGATVELKLDDEDEDLRNHFASGKPPPKPQVPVQITHHGPDQLHGETVQVLKTTRKAFIPEINTGGFGGIGGVGKESQQQEFIRSNWRLSSQPMSHDASGRPKTMRWDINENQLERQSDHPNTFHTAFAFEHDGQPFFMQVEVSGHLDSTTSELKHRAKQSINRLNFFAEPRTATTMVNFGGRDNPYKTPRDELARSIPDEMVLANMRPVPRVPRIRTGQEQLYQASAETEEVAVEEEVADDGDESIEQSYITNRLTAPEAEELRAGAMAVLSWDRPPPETYFKRGERGSHSDRESLI</sequence>
<evidence type="ECO:0000313" key="2">
    <source>
        <dbReference type="EMBL" id="KAK8029195.1"/>
    </source>
</evidence>
<dbReference type="Proteomes" id="UP001396898">
    <property type="component" value="Unassembled WGS sequence"/>
</dbReference>
<proteinExistence type="predicted"/>
<gene>
    <name evidence="2" type="ORF">PG991_006251</name>
</gene>